<feature type="transmembrane region" description="Helical" evidence="1">
    <location>
        <begin position="231"/>
        <end position="250"/>
    </location>
</feature>
<feature type="transmembrane region" description="Helical" evidence="1">
    <location>
        <begin position="327"/>
        <end position="348"/>
    </location>
</feature>
<feature type="transmembrane region" description="Helical" evidence="1">
    <location>
        <begin position="257"/>
        <end position="282"/>
    </location>
</feature>
<evidence type="ECO:0000313" key="2">
    <source>
        <dbReference type="EMBL" id="SDT29412.1"/>
    </source>
</evidence>
<proteinExistence type="predicted"/>
<dbReference type="Pfam" id="PF12412">
    <property type="entry name" value="DUF3667"/>
    <property type="match status" value="1"/>
</dbReference>
<protein>
    <recommendedName>
        <fullName evidence="4">DUF3667 domain-containing protein</fullName>
    </recommendedName>
</protein>
<evidence type="ECO:0000256" key="1">
    <source>
        <dbReference type="SAM" id="Phobius"/>
    </source>
</evidence>
<keyword evidence="1" id="KW-0812">Transmembrane</keyword>
<feature type="transmembrane region" description="Helical" evidence="1">
    <location>
        <begin position="288"/>
        <end position="306"/>
    </location>
</feature>
<gene>
    <name evidence="2" type="ORF">SAMN05216490_2990</name>
</gene>
<keyword evidence="3" id="KW-1185">Reference proteome</keyword>
<sequence length="350" mass="40974">MKKHYRKENDCLNCGTTLQGKFCYNCGQENLEIKESFGHMMSHTISDYFHFDDQFFHTLKPLFFKPGFLTTEYLAGRRARYLHPVKMYIFISLVYFIVLFQTGHNPVKVNHVIPAKSTDVQLLIDSIEKDPDIPAFAKNEAISELKKGNQKNGKIIITDDDANSSKYFLSPKSNDTSYNAYLSAQQKLPEDKQDDIFLQLYNKKAFAYKAEYGERTKEVIVEQFKHNIPKMMFLMLPLCALILMITFWNNKKYYVEYLIYSFHLHCFLFLFLTIIMVLEWIYPASWKGVTSWLNLFATITTIWYIYRSLKVVYQRSTWRTITKLTGASFMYMIGFTLCVGLAFLITALTA</sequence>
<dbReference type="STRING" id="652787.SAMN05216490_2990"/>
<feature type="transmembrane region" description="Helical" evidence="1">
    <location>
        <begin position="87"/>
        <end position="104"/>
    </location>
</feature>
<accession>A0A1H1Z7C4</accession>
<dbReference type="Proteomes" id="UP000199679">
    <property type="component" value="Chromosome I"/>
</dbReference>
<organism evidence="2 3">
    <name type="scientific">Mucilaginibacter mallensis</name>
    <dbReference type="NCBI Taxonomy" id="652787"/>
    <lineage>
        <taxon>Bacteria</taxon>
        <taxon>Pseudomonadati</taxon>
        <taxon>Bacteroidota</taxon>
        <taxon>Sphingobacteriia</taxon>
        <taxon>Sphingobacteriales</taxon>
        <taxon>Sphingobacteriaceae</taxon>
        <taxon>Mucilaginibacter</taxon>
    </lineage>
</organism>
<dbReference type="AlphaFoldDB" id="A0A1H1Z7C4"/>
<evidence type="ECO:0000313" key="3">
    <source>
        <dbReference type="Proteomes" id="UP000199679"/>
    </source>
</evidence>
<dbReference type="InterPro" id="IPR022134">
    <property type="entry name" value="DUF3667"/>
</dbReference>
<evidence type="ECO:0008006" key="4">
    <source>
        <dbReference type="Google" id="ProtNLM"/>
    </source>
</evidence>
<dbReference type="OrthoDB" id="675873at2"/>
<dbReference type="EMBL" id="LT629740">
    <property type="protein sequence ID" value="SDT29412.1"/>
    <property type="molecule type" value="Genomic_DNA"/>
</dbReference>
<keyword evidence="1" id="KW-0472">Membrane</keyword>
<name>A0A1H1Z7C4_MUCMA</name>
<keyword evidence="1" id="KW-1133">Transmembrane helix</keyword>
<dbReference type="RefSeq" id="WP_091374335.1">
    <property type="nucleotide sequence ID" value="NZ_LT629740.1"/>
</dbReference>
<reference evidence="2 3" key="1">
    <citation type="submission" date="2016-10" db="EMBL/GenBank/DDBJ databases">
        <authorList>
            <person name="de Groot N.N."/>
        </authorList>
    </citation>
    <scope>NUCLEOTIDE SEQUENCE [LARGE SCALE GENOMIC DNA]</scope>
    <source>
        <strain evidence="2 3">MP1X4</strain>
    </source>
</reference>